<evidence type="ECO:0000313" key="4">
    <source>
        <dbReference type="EMBL" id="KAG5390518.1"/>
    </source>
</evidence>
<comment type="caution">
    <text evidence="4">The sequence shown here is derived from an EMBL/GenBank/DDBJ whole genome shotgun (WGS) entry which is preliminary data.</text>
</comment>
<evidence type="ECO:0000256" key="1">
    <source>
        <dbReference type="ARBA" id="ARBA00022679"/>
    </source>
</evidence>
<dbReference type="Gene3D" id="3.40.630.30">
    <property type="match status" value="1"/>
</dbReference>
<dbReference type="Proteomes" id="UP000823674">
    <property type="component" value="Chromosome A08"/>
</dbReference>
<keyword evidence="5" id="KW-1185">Reference proteome</keyword>
<protein>
    <recommendedName>
        <fullName evidence="3">N-acetyltransferase domain-containing protein</fullName>
    </recommendedName>
</protein>
<dbReference type="SUPFAM" id="SSF55729">
    <property type="entry name" value="Acyl-CoA N-acyltransferases (Nat)"/>
    <property type="match status" value="1"/>
</dbReference>
<feature type="domain" description="N-acetyltransferase" evidence="3">
    <location>
        <begin position="57"/>
        <end position="194"/>
    </location>
</feature>
<proteinExistence type="predicted"/>
<evidence type="ECO:0000256" key="2">
    <source>
        <dbReference type="ARBA" id="ARBA00023315"/>
    </source>
</evidence>
<evidence type="ECO:0000313" key="5">
    <source>
        <dbReference type="Proteomes" id="UP000823674"/>
    </source>
</evidence>
<keyword evidence="2" id="KW-0012">Acyltransferase</keyword>
<reference evidence="4 5" key="1">
    <citation type="submission" date="2021-03" db="EMBL/GenBank/DDBJ databases">
        <authorList>
            <person name="King G.J."/>
            <person name="Bancroft I."/>
            <person name="Baten A."/>
            <person name="Bloomfield J."/>
            <person name="Borpatragohain P."/>
            <person name="He Z."/>
            <person name="Irish N."/>
            <person name="Irwin J."/>
            <person name="Liu K."/>
            <person name="Mauleon R.P."/>
            <person name="Moore J."/>
            <person name="Morris R."/>
            <person name="Ostergaard L."/>
            <person name="Wang B."/>
            <person name="Wells R."/>
        </authorList>
    </citation>
    <scope>NUCLEOTIDE SEQUENCE [LARGE SCALE GENOMIC DNA]</scope>
    <source>
        <strain evidence="4">R-o-18</strain>
        <tissue evidence="4">Leaf</tissue>
    </source>
</reference>
<sequence>MLLRGPISTPPPSLRLRATSNPQNAAVQPSQAAFPSATQRQPPIYSITDEDLQSKGFLLRRTPEGLNLDHLNSVFVAVGFPRRDTAKIEVALRHTDAMLWVEYEKTRRPLAFARATGDGVFNAIIWDVVVDPTFQSLGLGKAVMERLIEDLRRKGICNIALYSEPRVLGFYRPLGFVSDPDGIRGMVFVQVDLAWWRKATEQRMVVMRAKNPNPIIREIPATIRSIDVCTLIPIIFCYKMLS</sequence>
<dbReference type="InterPro" id="IPR016181">
    <property type="entry name" value="Acyl_CoA_acyltransferase"/>
</dbReference>
<gene>
    <name evidence="4" type="primary">A08p035560.1_BraROA</name>
    <name evidence="4" type="ORF">IGI04_032059</name>
</gene>
<organism evidence="4 5">
    <name type="scientific">Brassica rapa subsp. trilocularis</name>
    <dbReference type="NCBI Taxonomy" id="1813537"/>
    <lineage>
        <taxon>Eukaryota</taxon>
        <taxon>Viridiplantae</taxon>
        <taxon>Streptophyta</taxon>
        <taxon>Embryophyta</taxon>
        <taxon>Tracheophyta</taxon>
        <taxon>Spermatophyta</taxon>
        <taxon>Magnoliopsida</taxon>
        <taxon>eudicotyledons</taxon>
        <taxon>Gunneridae</taxon>
        <taxon>Pentapetalae</taxon>
        <taxon>rosids</taxon>
        <taxon>malvids</taxon>
        <taxon>Brassicales</taxon>
        <taxon>Brassicaceae</taxon>
        <taxon>Brassiceae</taxon>
        <taxon>Brassica</taxon>
    </lineage>
</organism>
<dbReference type="EMBL" id="JADBGQ010000007">
    <property type="protein sequence ID" value="KAG5390518.1"/>
    <property type="molecule type" value="Genomic_DNA"/>
</dbReference>
<dbReference type="CDD" id="cd04301">
    <property type="entry name" value="NAT_SF"/>
    <property type="match status" value="1"/>
</dbReference>
<dbReference type="InterPro" id="IPR045039">
    <property type="entry name" value="NSI-like"/>
</dbReference>
<dbReference type="PROSITE" id="PS51186">
    <property type="entry name" value="GNAT"/>
    <property type="match status" value="1"/>
</dbReference>
<name>A0ABQ7LVC4_BRACM</name>
<dbReference type="Pfam" id="PF00583">
    <property type="entry name" value="Acetyltransf_1"/>
    <property type="match status" value="1"/>
</dbReference>
<dbReference type="PANTHER" id="PTHR43626">
    <property type="entry name" value="ACYL-COA N-ACYLTRANSFERASE"/>
    <property type="match status" value="1"/>
</dbReference>
<accession>A0ABQ7LVC4</accession>
<dbReference type="InterPro" id="IPR000182">
    <property type="entry name" value="GNAT_dom"/>
</dbReference>
<dbReference type="PANTHER" id="PTHR43626:SF1">
    <property type="entry name" value="GCN5-RELATED N-ACETYLTRANSFERASE 1, CHLOROPLASTIC"/>
    <property type="match status" value="1"/>
</dbReference>
<evidence type="ECO:0000259" key="3">
    <source>
        <dbReference type="PROSITE" id="PS51186"/>
    </source>
</evidence>
<keyword evidence="1" id="KW-0808">Transferase</keyword>